<feature type="compositionally biased region" description="Basic and acidic residues" evidence="2">
    <location>
        <begin position="1717"/>
        <end position="1731"/>
    </location>
</feature>
<evidence type="ECO:0000256" key="2">
    <source>
        <dbReference type="SAM" id="MobiDB-lite"/>
    </source>
</evidence>
<organism evidence="3 4">
    <name type="scientific">Vitrella brassicaformis (strain CCMP3155)</name>
    <dbReference type="NCBI Taxonomy" id="1169540"/>
    <lineage>
        <taxon>Eukaryota</taxon>
        <taxon>Sar</taxon>
        <taxon>Alveolata</taxon>
        <taxon>Colpodellida</taxon>
        <taxon>Vitrellaceae</taxon>
        <taxon>Vitrella</taxon>
    </lineage>
</organism>
<feature type="region of interest" description="Disordered" evidence="2">
    <location>
        <begin position="821"/>
        <end position="987"/>
    </location>
</feature>
<sequence>MTSIRPLPSSRKTDARVILNSRKSRRQAAKDNAAVINFRTQLRRNHLRCFDLLRQTFHREVTRLFKKQRYLWTRNPYDWRAMKDNFMTVFEHLLQPLARFSSDLREWHAWAVQDVAATTSTASQLLSSMPSEAPPPPAPAPVAVPAPLPLTQAETSTDAISARRISMPELMSSASVPARNTDGGHGYARGTEPAAPSFCYSDYQVVLTVFEEQMGVIDRQEGRIDELRLQIRKLRRQYLLELSHLMNLIRMYTQEGVKVHFYAGIEDVEDVSDAEFQLQQERMKAELQGEVDRLQKLVTLLKKEVDERERKLRTMEVNMIKLEKEVLETRQQQLRATPGAPIGGETPVEYFAAVEELRAKMEQELLAHKRAMAVRMQRLESALQTVIEENLLLKAGKTDLLTANTKALETAYENLQDDLGYAYDTITELQSTVEVTRKENLILKYLAAGGDASDLPDALQSLVELPPLEALPPLGSLPGWEAYSLRDTTNLAFRQRNFVDLHSTFEKANATMMKIAPQDFGKGGMAGLSRALAKKLGLEGKSAKEIEELLRKGLEADNELARLRVMEMSLERREADLRETSADRDRDIEGLEAFREAEKRRRTVGARLDRSLTAVDERRLREREAAAEEQELAAKAGMLRRPDGTERKRFRFSPEELQGMDIEELMRLRMEALMQADVFKRLMRSHLFRLTKFLAKRKAGGRPVGLTYRNPAEFRLQLGLVSVEKRLIRRAEKCGMDETLHADATARSLIAIAFYKWLKQADLTSRPDRVNDWSDDRPLYSPSTPGVMRMLSGEFGSSTALGEAEGEEGRPSLYRATTTFMGGGSMLRSQPSGAIVSPSGRRTGDFEDLFSPSARRSPKRPLSPETLAPPVSPGELASRSLPASMPGSRPLTPTGPPAETVTIGLVSPPATARTQPASPADVSKAMKRSRTSMLTVGTRPESPPSGHLFEIRGRSPTGGTAFVQPEATEQLPTPQGGRVRRETPSGSRVVRLAPPAVPVALPVPPRPVSVRSKGVQTDISGDLLSVSVPAHIGTPSLRSTPAAPQRLPSARSDVTSPRSAVDTLSPESEQRIPRPSLRAGRSRVEFKGTVDTSEQEVMSPLDRLARTPVRKSRTSILASARQVKKEDGKILGGDVEARVYQGTLRGGYDGTLRSAVRQGTREGLPVDLVDTDKEDRRLRRRSRSEAELRFAADQMPGELSRPERLDSRERRRVGFDDFSATQDRSAILPGEPPSPSAAAVPVAPEAEETSLEVAGEARIPEFVQQLSFGERRQRPPSLQSPDRSPQKRDLQRGKSLLQPLLDYESGRAKPGLSQKVIAADLPPVSPTQLPGSKVARRATLGTILGEQEDKKAVAAGEGVLGMSVRLEERRRSDLGGLKNLDKLFEDRPSVDRKEEETLIAERPIRSRERSEAARVMPAPRLREVPQPLSSLYGRSQEAATDRTESILLQEALALEEAAAAAAAAARAEYEEGEEAAAAEDSSADEGDGGLFLTQMSLPRTTSRPVTSPTRKPVQLLVQGRSRELLEATASLPAVTEAKRPRRPELPAQPQAGPEIIPAEPSILRDESRPLALEDWPSVSVVAVTESDGATGATRISPQVESFLAPSAVPPEQKSGSVVLTSDASWKSGTPLRWGGMHPRSVQLLNPPSMQGIMPSAAPSPQMMSQLADESPPARPGPPSARSVGALGKAAKAKKGAEGSGSDSDLPVVGGVGQTQARHVEGADEMEIEPRPVKLISKNRRRQRARAARKPVQFDDGEVGMEDALQVLLRGIKKEAETRQDEYQTLAVDTRREESGPSPKPARKPSRRKPRRRPLKPMTLTLDMEEDSEEWSPVAGAGYTWSGSSGEELSDSSPQTRYRRSRAAGWRARKTSVGRREGDETQGGSKGFQGTLRDALQSTQDGAEDHPPRAVDDALTPPSSPPVPETFVVDLSLKGRRSRIFPSTPVRYGLPRPSHAPEETFPPREEVRMEREHAAEGAGAGMSHVASLPTLKLGALSASLQSRYRLV</sequence>
<feature type="region of interest" description="Disordered" evidence="2">
    <location>
        <begin position="1190"/>
        <end position="1308"/>
    </location>
</feature>
<name>A0A0G4EM86_VITBC</name>
<dbReference type="PANTHER" id="PTHR48125:SF12">
    <property type="entry name" value="AT HOOK TRANSCRIPTION FACTOR FAMILY-RELATED"/>
    <property type="match status" value="1"/>
</dbReference>
<dbReference type="PANTHER" id="PTHR48125">
    <property type="entry name" value="LP07818P1"/>
    <property type="match status" value="1"/>
</dbReference>
<dbReference type="VEuPathDB" id="CryptoDB:Vbra_20511"/>
<reference evidence="3 4" key="1">
    <citation type="submission" date="2014-11" db="EMBL/GenBank/DDBJ databases">
        <authorList>
            <person name="Zhu J."/>
            <person name="Qi W."/>
            <person name="Song R."/>
        </authorList>
    </citation>
    <scope>NUCLEOTIDE SEQUENCE [LARGE SCALE GENOMIC DNA]</scope>
</reference>
<feature type="compositionally biased region" description="Low complexity" evidence="2">
    <location>
        <begin position="1841"/>
        <end position="1852"/>
    </location>
</feature>
<keyword evidence="1" id="KW-0175">Coiled coil</keyword>
<evidence type="ECO:0000313" key="4">
    <source>
        <dbReference type="Proteomes" id="UP000041254"/>
    </source>
</evidence>
<feature type="region of interest" description="Disordered" evidence="2">
    <location>
        <begin position="1464"/>
        <end position="1559"/>
    </location>
</feature>
<feature type="coiled-coil region" evidence="1">
    <location>
        <begin position="277"/>
        <end position="332"/>
    </location>
</feature>
<gene>
    <name evidence="3" type="ORF">Vbra_20511</name>
</gene>
<feature type="compositionally biased region" description="Acidic residues" evidence="2">
    <location>
        <begin position="1470"/>
        <end position="1487"/>
    </location>
</feature>
<keyword evidence="4" id="KW-1185">Reference proteome</keyword>
<feature type="compositionally biased region" description="Basic and acidic residues" evidence="2">
    <location>
        <begin position="1954"/>
        <end position="1974"/>
    </location>
</feature>
<feature type="compositionally biased region" description="Basic and acidic residues" evidence="2">
    <location>
        <begin position="1772"/>
        <end position="1781"/>
    </location>
</feature>
<feature type="compositionally biased region" description="Basic residues" evidence="2">
    <location>
        <begin position="1736"/>
        <end position="1748"/>
    </location>
</feature>
<accession>A0A0G4EM86</accession>
<feature type="compositionally biased region" description="Basic and acidic residues" evidence="2">
    <location>
        <begin position="1200"/>
        <end position="1215"/>
    </location>
</feature>
<dbReference type="STRING" id="1169540.A0A0G4EM86"/>
<feature type="compositionally biased region" description="Low complexity" evidence="2">
    <location>
        <begin position="1679"/>
        <end position="1689"/>
    </location>
</feature>
<dbReference type="EMBL" id="CDMY01000262">
    <property type="protein sequence ID" value="CEL98095.1"/>
    <property type="molecule type" value="Genomic_DNA"/>
</dbReference>
<feature type="region of interest" description="Disordered" evidence="2">
    <location>
        <begin position="1772"/>
        <end position="1925"/>
    </location>
</feature>
<feature type="compositionally biased region" description="Basic residues" evidence="2">
    <location>
        <begin position="1856"/>
        <end position="1872"/>
    </location>
</feature>
<protein>
    <submittedName>
        <fullName evidence="3">Uncharacterized protein</fullName>
    </submittedName>
</protein>
<feature type="compositionally biased region" description="Low complexity" evidence="2">
    <location>
        <begin position="1496"/>
        <end position="1510"/>
    </location>
</feature>
<feature type="compositionally biased region" description="Basic and acidic residues" evidence="2">
    <location>
        <begin position="1902"/>
        <end position="1911"/>
    </location>
</feature>
<feature type="compositionally biased region" description="Basic residues" evidence="2">
    <location>
        <begin position="1800"/>
        <end position="1814"/>
    </location>
</feature>
<proteinExistence type="predicted"/>
<dbReference type="Proteomes" id="UP000041254">
    <property type="component" value="Unassembled WGS sequence"/>
</dbReference>
<feature type="region of interest" description="Disordered" evidence="2">
    <location>
        <begin position="1629"/>
        <end position="1751"/>
    </location>
</feature>
<feature type="region of interest" description="Disordered" evidence="2">
    <location>
        <begin position="1389"/>
        <end position="1421"/>
    </location>
</feature>
<evidence type="ECO:0000313" key="3">
    <source>
        <dbReference type="EMBL" id="CEL98095.1"/>
    </source>
</evidence>
<feature type="region of interest" description="Disordered" evidence="2">
    <location>
        <begin position="1943"/>
        <end position="1980"/>
    </location>
</feature>
<dbReference type="InParanoid" id="A0A0G4EM86"/>
<evidence type="ECO:0000256" key="1">
    <source>
        <dbReference type="SAM" id="Coils"/>
    </source>
</evidence>
<feature type="region of interest" description="Disordered" evidence="2">
    <location>
        <begin position="1035"/>
        <end position="1083"/>
    </location>
</feature>
<feature type="compositionally biased region" description="Basic and acidic residues" evidence="2">
    <location>
        <begin position="1402"/>
        <end position="1412"/>
    </location>
</feature>